<dbReference type="Gene3D" id="3.30.70.100">
    <property type="match status" value="1"/>
</dbReference>
<organism evidence="2 3">
    <name type="scientific">Microbacterium invictum</name>
    <dbReference type="NCBI Taxonomy" id="515415"/>
    <lineage>
        <taxon>Bacteria</taxon>
        <taxon>Bacillati</taxon>
        <taxon>Actinomycetota</taxon>
        <taxon>Actinomycetes</taxon>
        <taxon>Micrococcales</taxon>
        <taxon>Microbacteriaceae</taxon>
        <taxon>Microbacterium</taxon>
    </lineage>
</organism>
<sequence length="118" mass="12677">MLDNAPAFDEESENPMILHLVTFRWVDGVSDERVAALTEALNRMAEGIDVLRSYVAGANLHLRPGGADFAVAAVVDDAAALDAYLDHPLHSEVYRDHLGPIVADRSAVQLPLTAGTLT</sequence>
<dbReference type="Pfam" id="PF07876">
    <property type="entry name" value="Dabb"/>
    <property type="match status" value="1"/>
</dbReference>
<protein>
    <submittedName>
        <fullName evidence="2">Dabb family protein</fullName>
    </submittedName>
</protein>
<dbReference type="SUPFAM" id="SSF54909">
    <property type="entry name" value="Dimeric alpha+beta barrel"/>
    <property type="match status" value="1"/>
</dbReference>
<keyword evidence="3" id="KW-1185">Reference proteome</keyword>
<evidence type="ECO:0000313" key="3">
    <source>
        <dbReference type="Proteomes" id="UP001324533"/>
    </source>
</evidence>
<evidence type="ECO:0000259" key="1">
    <source>
        <dbReference type="PROSITE" id="PS51502"/>
    </source>
</evidence>
<dbReference type="InterPro" id="IPR011008">
    <property type="entry name" value="Dimeric_a/b-barrel"/>
</dbReference>
<name>A0ABZ0VD41_9MICO</name>
<dbReference type="SMART" id="SM00886">
    <property type="entry name" value="Dabb"/>
    <property type="match status" value="1"/>
</dbReference>
<dbReference type="Proteomes" id="UP001324533">
    <property type="component" value="Chromosome"/>
</dbReference>
<feature type="domain" description="Stress-response A/B barrel" evidence="1">
    <location>
        <begin position="17"/>
        <end position="110"/>
    </location>
</feature>
<accession>A0ABZ0VD41</accession>
<dbReference type="InterPro" id="IPR013097">
    <property type="entry name" value="Dabb"/>
</dbReference>
<dbReference type="EMBL" id="CP139779">
    <property type="protein sequence ID" value="WQB71543.1"/>
    <property type="molecule type" value="Genomic_DNA"/>
</dbReference>
<evidence type="ECO:0000313" key="2">
    <source>
        <dbReference type="EMBL" id="WQB71543.1"/>
    </source>
</evidence>
<reference evidence="2 3" key="1">
    <citation type="submission" date="2023-06" db="EMBL/GenBank/DDBJ databases">
        <title>Rock-solubilizing bacteria, Microbacterium invictum, promotes re-establishment of vegetation in rocky wasteland by accelerating rock bio-weathering and reshaping soil bacterial community.</title>
        <authorList>
            <person name="Liu C."/>
        </authorList>
    </citation>
    <scope>NUCLEOTIDE SEQUENCE [LARGE SCALE GENOMIC DNA]</scope>
    <source>
        <strain evidence="2 3">X-18</strain>
    </source>
</reference>
<gene>
    <name evidence="2" type="ORF">T9R20_06185</name>
</gene>
<proteinExistence type="predicted"/>
<dbReference type="PROSITE" id="PS51502">
    <property type="entry name" value="S_R_A_B_BARREL"/>
    <property type="match status" value="1"/>
</dbReference>
<dbReference type="RefSeq" id="WP_322411657.1">
    <property type="nucleotide sequence ID" value="NZ_CP139779.1"/>
</dbReference>